<evidence type="ECO:0000256" key="6">
    <source>
        <dbReference type="ARBA" id="ARBA00022801"/>
    </source>
</evidence>
<sequence length="905" mass="95028">MVRAATVITLTAATTAAAAAAALSAPNRPAAAVVPGAYIIELEQGHDHDDVYREVNKQGTTRMQLNYKLFRGVSVQLSHLDSAPQKAARLAAMPAVRNVWPVQLYAMPSPKVEWVGTEPMGEAVPRRLMGRADDDGDGKDVYPPHVMTQVDRLRDKGVTGKGMRVAVIDTGIDYLHPALGGCFGPGCLVSFGLDYVGDAFNGTNTPVPGTDPMDCAGHGTHVAGIVAAQGGEKNRFAFTGVAPDVTLGAYRVFGCTGSASNEVLIAAYNQAFEDGADIITASIGGPKGWPEDPWSETVSRIVAQGVPCTVSAGNEGENGLMYASSAADGRGVLSVASFDNAVTPVLLYRVSYSVDGGPDRVFGYAPGEPDAWDGVTMPLKATSLDPTVTADACRPLLPDPAPPSNATRPGNNGTELAGHVVLVRRGNCTFVEKAANVAARGGHHILFYNNDPEGATAVDLTGLAGILAGGMVTAEVGQAWLADLRLGRRIVVKMASRNHTESSLRTVVNKATGGAVSTFSSWGPTWEMDVKPQFGAPGGSIISTWPRKLGQYAVLSGTSMACPLAAGIIALIGQVRGSLDPKMLESVLSNTAKPALFNDGKTFSDYLAPVAQQGGGLVQAFDAAFTKTLLTPSSLSFNDSDHFAASLNFTITNLGHDSVQYRLSHVPAVTMYTLGAGSTNPSPFPNDVLRAAVANISLSCETLTLGPGETARIDVEADPPPGLDARRLALWSGYVAVNGSDGSAVSIPYQGLTGSLRRSRVLGEDAVYISKSTDKLSRPLPANTTFVLPAPGTAWQGIELPAIVVDPVLGSPLQRVDVVPLFNPPPRNTTVYKGVKTIGQPSGFPSYWNTRGPNPNPWDGLLDSGLYAPPGLYKFVVRALHIFGDARNESDWDVSETTALRIKYA</sequence>
<comment type="caution">
    <text evidence="15">The sequence shown here is derived from an EMBL/GenBank/DDBJ whole genome shotgun (WGS) entry which is preliminary data.</text>
</comment>
<evidence type="ECO:0000259" key="12">
    <source>
        <dbReference type="Pfam" id="PF00082"/>
    </source>
</evidence>
<dbReference type="AlphaFoldDB" id="A0A2A9P2T8"/>
<feature type="chain" id="PRO_5012766951" description="Peptidase S8/S53 domain-containing protein" evidence="11">
    <location>
        <begin position="21"/>
        <end position="905"/>
    </location>
</feature>
<evidence type="ECO:0000313" key="16">
    <source>
        <dbReference type="Proteomes" id="UP000037136"/>
    </source>
</evidence>
<dbReference type="EMBL" id="LAZP02001113">
    <property type="protein sequence ID" value="PFH55182.1"/>
    <property type="molecule type" value="Genomic_DNA"/>
</dbReference>
<name>A0A2A9P2T8_OPHUN</name>
<dbReference type="InterPro" id="IPR034187">
    <property type="entry name" value="Peptidases_S8_5"/>
</dbReference>
<dbReference type="PROSITE" id="PS51892">
    <property type="entry name" value="SUBTILASE"/>
    <property type="match status" value="1"/>
</dbReference>
<evidence type="ECO:0000256" key="9">
    <source>
        <dbReference type="PROSITE-ProRule" id="PRU01240"/>
    </source>
</evidence>
<keyword evidence="6 9" id="KW-0378">Hydrolase</keyword>
<comment type="similarity">
    <text evidence="1 9 10">Belongs to the peptidase S8 family.</text>
</comment>
<protein>
    <recommendedName>
        <fullName evidence="17">Peptidase S8/S53 domain-containing protein</fullName>
    </recommendedName>
</protein>
<evidence type="ECO:0000259" key="14">
    <source>
        <dbReference type="Pfam" id="PF06280"/>
    </source>
</evidence>
<dbReference type="InterPro" id="IPR003137">
    <property type="entry name" value="PA_domain"/>
</dbReference>
<dbReference type="InterPro" id="IPR000209">
    <property type="entry name" value="Peptidase_S8/S53_dom"/>
</dbReference>
<organism evidence="15 16">
    <name type="scientific">Ophiocordyceps unilateralis</name>
    <name type="common">Zombie-ant fungus</name>
    <name type="synonym">Torrubia unilateralis</name>
    <dbReference type="NCBI Taxonomy" id="268505"/>
    <lineage>
        <taxon>Eukaryota</taxon>
        <taxon>Fungi</taxon>
        <taxon>Dikarya</taxon>
        <taxon>Ascomycota</taxon>
        <taxon>Pezizomycotina</taxon>
        <taxon>Sordariomycetes</taxon>
        <taxon>Hypocreomycetidae</taxon>
        <taxon>Hypocreales</taxon>
        <taxon>Ophiocordycipitaceae</taxon>
        <taxon>Ophiocordyceps</taxon>
    </lineage>
</organism>
<feature type="active site" description="Charge relay system" evidence="8 9">
    <location>
        <position position="169"/>
    </location>
</feature>
<dbReference type="Pfam" id="PF00082">
    <property type="entry name" value="Peptidase_S8"/>
    <property type="match status" value="1"/>
</dbReference>
<dbReference type="SUPFAM" id="SSF52743">
    <property type="entry name" value="Subtilisin-like"/>
    <property type="match status" value="1"/>
</dbReference>
<dbReference type="PANTHER" id="PTHR43806">
    <property type="entry name" value="PEPTIDASE S8"/>
    <property type="match status" value="1"/>
</dbReference>
<evidence type="ECO:0000256" key="1">
    <source>
        <dbReference type="ARBA" id="ARBA00011073"/>
    </source>
</evidence>
<dbReference type="InterPro" id="IPR050131">
    <property type="entry name" value="Peptidase_S8_subtilisin-like"/>
</dbReference>
<dbReference type="CDD" id="cd07489">
    <property type="entry name" value="Peptidases_S8_5"/>
    <property type="match status" value="1"/>
</dbReference>
<dbReference type="GO" id="GO:0006508">
    <property type="term" value="P:proteolysis"/>
    <property type="evidence" value="ECO:0007669"/>
    <property type="project" value="UniProtKB-KW"/>
</dbReference>
<dbReference type="InterPro" id="IPR015500">
    <property type="entry name" value="Peptidase_S8_subtilisin-rel"/>
</dbReference>
<keyword evidence="2" id="KW-0134">Cell wall</keyword>
<reference evidence="15 16" key="1">
    <citation type="journal article" date="2015" name="BMC Genomics">
        <title>Gene expression during zombie ant biting behavior reflects the complexity underlying fungal parasitic behavioral manipulation.</title>
        <authorList>
            <person name="de Bekker C."/>
            <person name="Ohm R.A."/>
            <person name="Loreto R.G."/>
            <person name="Sebastian A."/>
            <person name="Albert I."/>
            <person name="Merrow M."/>
            <person name="Brachmann A."/>
            <person name="Hughes D.P."/>
        </authorList>
    </citation>
    <scope>NUCLEOTIDE SEQUENCE [LARGE SCALE GENOMIC DNA]</scope>
    <source>
        <strain evidence="15 16">SC16a</strain>
    </source>
</reference>
<evidence type="ECO:0000256" key="5">
    <source>
        <dbReference type="ARBA" id="ARBA00022729"/>
    </source>
</evidence>
<dbReference type="PROSITE" id="PS00138">
    <property type="entry name" value="SUBTILASE_SER"/>
    <property type="match status" value="1"/>
</dbReference>
<dbReference type="InterPro" id="IPR023828">
    <property type="entry name" value="Peptidase_S8_Ser-AS"/>
</dbReference>
<evidence type="ECO:0000256" key="2">
    <source>
        <dbReference type="ARBA" id="ARBA00022512"/>
    </source>
</evidence>
<dbReference type="PROSITE" id="PS00137">
    <property type="entry name" value="SUBTILASE_HIS"/>
    <property type="match status" value="1"/>
</dbReference>
<dbReference type="InterPro" id="IPR023827">
    <property type="entry name" value="Peptidase_S8_Asp-AS"/>
</dbReference>
<dbReference type="InterPro" id="IPR022398">
    <property type="entry name" value="Peptidase_S8_His-AS"/>
</dbReference>
<keyword evidence="5 11" id="KW-0732">Signal</keyword>
<dbReference type="Gene3D" id="3.40.50.200">
    <property type="entry name" value="Peptidase S8/S53 domain"/>
    <property type="match status" value="2"/>
</dbReference>
<dbReference type="SUPFAM" id="SSF52025">
    <property type="entry name" value="PA domain"/>
    <property type="match status" value="1"/>
</dbReference>
<dbReference type="GO" id="GO:0016020">
    <property type="term" value="C:membrane"/>
    <property type="evidence" value="ECO:0007669"/>
    <property type="project" value="InterPro"/>
</dbReference>
<feature type="domain" description="C5a peptidase/Subtilisin-like protease SBT2-like Fn3-like" evidence="14">
    <location>
        <begin position="636"/>
        <end position="749"/>
    </location>
</feature>
<keyword evidence="16" id="KW-1185">Reference proteome</keyword>
<evidence type="ECO:0000256" key="10">
    <source>
        <dbReference type="RuleBase" id="RU003355"/>
    </source>
</evidence>
<reference evidence="15 16" key="2">
    <citation type="journal article" date="2017" name="Sci. Rep.">
        <title>Ant-infecting Ophiocordyceps genomes reveal a high diversity of potential behavioral manipulation genes and a possible major role for enterotoxins.</title>
        <authorList>
            <person name="de Bekker C."/>
            <person name="Ohm R.A."/>
            <person name="Evans H.C."/>
            <person name="Brachmann A."/>
            <person name="Hughes D.P."/>
        </authorList>
    </citation>
    <scope>NUCLEOTIDE SEQUENCE [LARGE SCALE GENOMIC DNA]</scope>
    <source>
        <strain evidence="15 16">SC16a</strain>
    </source>
</reference>
<feature type="domain" description="Peptidase S8/S53" evidence="12">
    <location>
        <begin position="160"/>
        <end position="595"/>
    </location>
</feature>
<dbReference type="STRING" id="268505.A0A2A9P2T8"/>
<keyword evidence="3" id="KW-0964">Secreted</keyword>
<feature type="active site" description="Charge relay system" evidence="8 9">
    <location>
        <position position="559"/>
    </location>
</feature>
<dbReference type="PANTHER" id="PTHR43806:SF66">
    <property type="entry name" value="SERIN ENDOPEPTIDASE"/>
    <property type="match status" value="1"/>
</dbReference>
<evidence type="ECO:0000259" key="13">
    <source>
        <dbReference type="Pfam" id="PF02225"/>
    </source>
</evidence>
<evidence type="ECO:0000256" key="3">
    <source>
        <dbReference type="ARBA" id="ARBA00022525"/>
    </source>
</evidence>
<feature type="active site" description="Charge relay system" evidence="8 9">
    <location>
        <position position="218"/>
    </location>
</feature>
<feature type="domain" description="PA" evidence="13">
    <location>
        <begin position="389"/>
        <end position="479"/>
    </location>
</feature>
<dbReference type="InterPro" id="IPR036852">
    <property type="entry name" value="Peptidase_S8/S53_dom_sf"/>
</dbReference>
<dbReference type="InterPro" id="IPR010435">
    <property type="entry name" value="C5a/SBT2-like_Fn3"/>
</dbReference>
<evidence type="ECO:0008006" key="17">
    <source>
        <dbReference type="Google" id="ProtNLM"/>
    </source>
</evidence>
<dbReference type="PROSITE" id="PS00136">
    <property type="entry name" value="SUBTILASE_ASP"/>
    <property type="match status" value="1"/>
</dbReference>
<evidence type="ECO:0000313" key="15">
    <source>
        <dbReference type="EMBL" id="PFH55182.1"/>
    </source>
</evidence>
<dbReference type="Pfam" id="PF06280">
    <property type="entry name" value="fn3_5"/>
    <property type="match status" value="1"/>
</dbReference>
<feature type="signal peptide" evidence="11">
    <location>
        <begin position="1"/>
        <end position="20"/>
    </location>
</feature>
<accession>A0A2A9P2T8</accession>
<dbReference type="GO" id="GO:0004252">
    <property type="term" value="F:serine-type endopeptidase activity"/>
    <property type="evidence" value="ECO:0007669"/>
    <property type="project" value="UniProtKB-UniRule"/>
</dbReference>
<evidence type="ECO:0000256" key="4">
    <source>
        <dbReference type="ARBA" id="ARBA00022670"/>
    </source>
</evidence>
<evidence type="ECO:0000256" key="8">
    <source>
        <dbReference type="PIRSR" id="PIRSR615500-1"/>
    </source>
</evidence>
<keyword evidence="4 9" id="KW-0645">Protease</keyword>
<proteinExistence type="inferred from homology"/>
<evidence type="ECO:0000256" key="7">
    <source>
        <dbReference type="ARBA" id="ARBA00022825"/>
    </source>
</evidence>
<dbReference type="Proteomes" id="UP000037136">
    <property type="component" value="Unassembled WGS sequence"/>
</dbReference>
<evidence type="ECO:0000256" key="11">
    <source>
        <dbReference type="SAM" id="SignalP"/>
    </source>
</evidence>
<dbReference type="OrthoDB" id="10256524at2759"/>
<keyword evidence="7 9" id="KW-0720">Serine protease</keyword>
<gene>
    <name evidence="15" type="ORF">XA68_10493</name>
</gene>
<dbReference type="InterPro" id="IPR046450">
    <property type="entry name" value="PA_dom_sf"/>
</dbReference>
<dbReference type="Pfam" id="PF02225">
    <property type="entry name" value="PA"/>
    <property type="match status" value="1"/>
</dbReference>
<dbReference type="PRINTS" id="PR00723">
    <property type="entry name" value="SUBTILISIN"/>
</dbReference>
<dbReference type="Gene3D" id="3.50.30.30">
    <property type="match status" value="1"/>
</dbReference>